<dbReference type="AlphaFoldDB" id="A0A8J6LPA7"/>
<keyword evidence="2" id="KW-1185">Reference proteome</keyword>
<dbReference type="Proteomes" id="UP000719412">
    <property type="component" value="Unassembled WGS sequence"/>
</dbReference>
<accession>A0A8J6LPA7</accession>
<evidence type="ECO:0000313" key="2">
    <source>
        <dbReference type="Proteomes" id="UP000719412"/>
    </source>
</evidence>
<reference evidence="1" key="2">
    <citation type="submission" date="2021-08" db="EMBL/GenBank/DDBJ databases">
        <authorList>
            <person name="Eriksson T."/>
        </authorList>
    </citation>
    <scope>NUCLEOTIDE SEQUENCE</scope>
    <source>
        <strain evidence="1">Stoneville</strain>
        <tissue evidence="1">Whole head</tissue>
    </source>
</reference>
<sequence>MGITDDNLNSFNVPDEHLASIRALLNRYPEQLATGLALPVANNATMEINLTTILLEDFGPNAKARDAIQVDFCEAFPLPEGIGNPPPPPPRLRPQPSYVEVKREPCVGLIVDAPETSVAPVSSLEPSAPLKGLCHHIPEQLGKDTLLYGP</sequence>
<protein>
    <submittedName>
        <fullName evidence="1">Uncharacterized protein</fullName>
    </submittedName>
</protein>
<dbReference type="EMBL" id="JABDTM020012565">
    <property type="protein sequence ID" value="KAH0820236.1"/>
    <property type="molecule type" value="Genomic_DNA"/>
</dbReference>
<evidence type="ECO:0000313" key="1">
    <source>
        <dbReference type="EMBL" id="KAH0820236.1"/>
    </source>
</evidence>
<reference evidence="1" key="1">
    <citation type="journal article" date="2020" name="J Insects Food Feed">
        <title>The yellow mealworm (Tenebrio molitor) genome: a resource for the emerging insects as food and feed industry.</title>
        <authorList>
            <person name="Eriksson T."/>
            <person name="Andere A."/>
            <person name="Kelstrup H."/>
            <person name="Emery V."/>
            <person name="Picard C."/>
        </authorList>
    </citation>
    <scope>NUCLEOTIDE SEQUENCE</scope>
    <source>
        <strain evidence="1">Stoneville</strain>
        <tissue evidence="1">Whole head</tissue>
    </source>
</reference>
<organism evidence="1 2">
    <name type="scientific">Tenebrio molitor</name>
    <name type="common">Yellow mealworm beetle</name>
    <dbReference type="NCBI Taxonomy" id="7067"/>
    <lineage>
        <taxon>Eukaryota</taxon>
        <taxon>Metazoa</taxon>
        <taxon>Ecdysozoa</taxon>
        <taxon>Arthropoda</taxon>
        <taxon>Hexapoda</taxon>
        <taxon>Insecta</taxon>
        <taxon>Pterygota</taxon>
        <taxon>Neoptera</taxon>
        <taxon>Endopterygota</taxon>
        <taxon>Coleoptera</taxon>
        <taxon>Polyphaga</taxon>
        <taxon>Cucujiformia</taxon>
        <taxon>Tenebrionidae</taxon>
        <taxon>Tenebrio</taxon>
    </lineage>
</organism>
<comment type="caution">
    <text evidence="1">The sequence shown here is derived from an EMBL/GenBank/DDBJ whole genome shotgun (WGS) entry which is preliminary data.</text>
</comment>
<gene>
    <name evidence="1" type="ORF">GEV33_002555</name>
</gene>
<name>A0A8J6LPA7_TENMO</name>
<proteinExistence type="predicted"/>